<dbReference type="OrthoDB" id="20844at2759"/>
<dbReference type="Pfam" id="PF04004">
    <property type="entry name" value="Leo1"/>
    <property type="match status" value="1"/>
</dbReference>
<dbReference type="AlphaFoldDB" id="A0A1D1W6A6"/>
<evidence type="ECO:0000313" key="2">
    <source>
        <dbReference type="EMBL" id="GAV08836.1"/>
    </source>
</evidence>
<dbReference type="GO" id="GO:0032968">
    <property type="term" value="P:positive regulation of transcription elongation by RNA polymerase II"/>
    <property type="evidence" value="ECO:0007669"/>
    <property type="project" value="TreeGrafter"/>
</dbReference>
<comment type="caution">
    <text evidence="2">The sequence shown here is derived from an EMBL/GenBank/DDBJ whole genome shotgun (WGS) entry which is preliminary data.</text>
</comment>
<evidence type="ECO:0000256" key="1">
    <source>
        <dbReference type="SAM" id="MobiDB-lite"/>
    </source>
</evidence>
<dbReference type="GO" id="GO:1990269">
    <property type="term" value="F:RNA polymerase II C-terminal domain phosphoserine binding"/>
    <property type="evidence" value="ECO:0007669"/>
    <property type="project" value="TreeGrafter"/>
</dbReference>
<dbReference type="InterPro" id="IPR007149">
    <property type="entry name" value="Leo1"/>
</dbReference>
<dbReference type="GO" id="GO:0006368">
    <property type="term" value="P:transcription elongation by RNA polymerase II"/>
    <property type="evidence" value="ECO:0007669"/>
    <property type="project" value="InterPro"/>
</dbReference>
<dbReference type="EMBL" id="BDGG01000019">
    <property type="protein sequence ID" value="GAV08836.1"/>
    <property type="molecule type" value="Genomic_DNA"/>
</dbReference>
<dbReference type="STRING" id="947166.A0A1D1W6A6"/>
<feature type="compositionally biased region" description="Basic and acidic residues" evidence="1">
    <location>
        <begin position="28"/>
        <end position="45"/>
    </location>
</feature>
<reference evidence="2 3" key="1">
    <citation type="journal article" date="2016" name="Nat. Commun.">
        <title>Extremotolerant tardigrade genome and improved radiotolerance of human cultured cells by tardigrade-unique protein.</title>
        <authorList>
            <person name="Hashimoto T."/>
            <person name="Horikawa D.D."/>
            <person name="Saito Y."/>
            <person name="Kuwahara H."/>
            <person name="Kozuka-Hata H."/>
            <person name="Shin-I T."/>
            <person name="Minakuchi Y."/>
            <person name="Ohishi K."/>
            <person name="Motoyama A."/>
            <person name="Aizu T."/>
            <person name="Enomoto A."/>
            <person name="Kondo K."/>
            <person name="Tanaka S."/>
            <person name="Hara Y."/>
            <person name="Koshikawa S."/>
            <person name="Sagara H."/>
            <person name="Miura T."/>
            <person name="Yokobori S."/>
            <person name="Miyagawa K."/>
            <person name="Suzuki Y."/>
            <person name="Kubo T."/>
            <person name="Oyama M."/>
            <person name="Kohara Y."/>
            <person name="Fujiyama A."/>
            <person name="Arakawa K."/>
            <person name="Katayama T."/>
            <person name="Toyoda A."/>
            <person name="Kunieda T."/>
        </authorList>
    </citation>
    <scope>NUCLEOTIDE SEQUENCE [LARGE SCALE GENOMIC DNA]</scope>
    <source>
        <strain evidence="2 3">YOKOZUNA-1</strain>
    </source>
</reference>
<feature type="compositionally biased region" description="Basic and acidic residues" evidence="1">
    <location>
        <begin position="287"/>
        <end position="313"/>
    </location>
</feature>
<dbReference type="PANTHER" id="PTHR23146:SF0">
    <property type="entry name" value="RNA POLYMERASE-ASSOCIATED PROTEIN LEO1"/>
    <property type="match status" value="1"/>
</dbReference>
<evidence type="ECO:0000313" key="3">
    <source>
        <dbReference type="Proteomes" id="UP000186922"/>
    </source>
</evidence>
<proteinExistence type="predicted"/>
<name>A0A1D1W6A6_RAMVA</name>
<organism evidence="2 3">
    <name type="scientific">Ramazzottius varieornatus</name>
    <name type="common">Water bear</name>
    <name type="synonym">Tardigrade</name>
    <dbReference type="NCBI Taxonomy" id="947166"/>
    <lineage>
        <taxon>Eukaryota</taxon>
        <taxon>Metazoa</taxon>
        <taxon>Ecdysozoa</taxon>
        <taxon>Tardigrada</taxon>
        <taxon>Eutardigrada</taxon>
        <taxon>Parachela</taxon>
        <taxon>Hypsibioidea</taxon>
        <taxon>Ramazzottiidae</taxon>
        <taxon>Ramazzottius</taxon>
    </lineage>
</organism>
<sequence>MADQLRELFGSDEDSDDNQTPSALRISPAEDRSSPPAHDHDEKETTPAAESEPEDGNEVHGSRQPTSGFTRVPSDVEGSDTEPTKTEDRGNSSQPAVSSQPDVEPEDEEETRVEVTIPRLEPNFEGRHIYWKAQDFVRADANAFKADDDDEFEDFDEDPPLEIQQAMRQSVKTTMRWRWTTGENGDPMIESNTKFIKWSDGSHSVVIGDEYFDVSFIPLKGEHHQLFLRQGTGLQGGVVLKERMILRPAVTNPLLRKARLSAGTQLSTRTGAQMDKSRQTMMAPVGQEKDPEKHRAELMKKEDERLKASIRRETHQRRVRDRSYRGITSGFLEGNDEEDDNTVSLSAIKNSYKRGDFTRPVYSDEEDDDEPGDSRRKKLETAKDLDDDDDDFGVKKKKTDEGAAKKRVAVVSDEED</sequence>
<dbReference type="PANTHER" id="PTHR23146">
    <property type="entry name" value="LEO1 PROTEIN"/>
    <property type="match status" value="1"/>
</dbReference>
<accession>A0A1D1W6A6</accession>
<dbReference type="GO" id="GO:0016593">
    <property type="term" value="C:Cdc73/Paf1 complex"/>
    <property type="evidence" value="ECO:0007669"/>
    <property type="project" value="InterPro"/>
</dbReference>
<evidence type="ECO:0008006" key="4">
    <source>
        <dbReference type="Google" id="ProtNLM"/>
    </source>
</evidence>
<feature type="region of interest" description="Disordered" evidence="1">
    <location>
        <begin position="1"/>
        <end position="117"/>
    </location>
</feature>
<feature type="compositionally biased region" description="Basic and acidic residues" evidence="1">
    <location>
        <begin position="392"/>
        <end position="404"/>
    </location>
</feature>
<feature type="region of interest" description="Disordered" evidence="1">
    <location>
        <begin position="355"/>
        <end position="416"/>
    </location>
</feature>
<feature type="region of interest" description="Disordered" evidence="1">
    <location>
        <begin position="267"/>
        <end position="321"/>
    </location>
</feature>
<feature type="compositionally biased region" description="Polar residues" evidence="1">
    <location>
        <begin position="91"/>
        <end position="100"/>
    </location>
</feature>
<keyword evidence="3" id="KW-1185">Reference proteome</keyword>
<gene>
    <name evidence="2" type="primary">RvY_18472-1</name>
    <name evidence="2" type="synonym">RvY_18472.1</name>
    <name evidence="2" type="ORF">RvY_18472</name>
</gene>
<protein>
    <recommendedName>
        <fullName evidence="4">RNA polymerase-associated protein LEO1</fullName>
    </recommendedName>
</protein>
<dbReference type="Proteomes" id="UP000186922">
    <property type="component" value="Unassembled WGS sequence"/>
</dbReference>